<dbReference type="EMBL" id="JBHUJC010000018">
    <property type="protein sequence ID" value="MFD2276049.1"/>
    <property type="molecule type" value="Genomic_DNA"/>
</dbReference>
<evidence type="ECO:0000313" key="3">
    <source>
        <dbReference type="EMBL" id="MFD2276049.1"/>
    </source>
</evidence>
<comment type="caution">
    <text evidence="3">The sequence shown here is derived from an EMBL/GenBank/DDBJ whole genome shotgun (WGS) entry which is preliminary data.</text>
</comment>
<proteinExistence type="predicted"/>
<protein>
    <submittedName>
        <fullName evidence="3">DUF1080 domain-containing protein</fullName>
    </submittedName>
</protein>
<evidence type="ECO:0000259" key="2">
    <source>
        <dbReference type="Pfam" id="PF06439"/>
    </source>
</evidence>
<dbReference type="Proteomes" id="UP001597297">
    <property type="component" value="Unassembled WGS sequence"/>
</dbReference>
<dbReference type="RefSeq" id="WP_377095653.1">
    <property type="nucleotide sequence ID" value="NZ_JBHSJM010000001.1"/>
</dbReference>
<keyword evidence="1" id="KW-0732">Signal</keyword>
<accession>A0ABW5E1U0</accession>
<dbReference type="InterPro" id="IPR010496">
    <property type="entry name" value="AL/BT2_dom"/>
</dbReference>
<reference evidence="4" key="1">
    <citation type="journal article" date="2019" name="Int. J. Syst. Evol. Microbiol.">
        <title>The Global Catalogue of Microorganisms (GCM) 10K type strain sequencing project: providing services to taxonomists for standard genome sequencing and annotation.</title>
        <authorList>
            <consortium name="The Broad Institute Genomics Platform"/>
            <consortium name="The Broad Institute Genome Sequencing Center for Infectious Disease"/>
            <person name="Wu L."/>
            <person name="Ma J."/>
        </authorList>
    </citation>
    <scope>NUCLEOTIDE SEQUENCE [LARGE SCALE GENOMIC DNA]</scope>
    <source>
        <strain evidence="4">JCM 16545</strain>
    </source>
</reference>
<dbReference type="Pfam" id="PF06439">
    <property type="entry name" value="3keto-disac_hyd"/>
    <property type="match status" value="1"/>
</dbReference>
<feature type="chain" id="PRO_5045890715" evidence="1">
    <location>
        <begin position="22"/>
        <end position="244"/>
    </location>
</feature>
<evidence type="ECO:0000313" key="4">
    <source>
        <dbReference type="Proteomes" id="UP001597297"/>
    </source>
</evidence>
<gene>
    <name evidence="3" type="ORF">ACFSQZ_06180</name>
</gene>
<name>A0ABW5E1U0_9BACT</name>
<evidence type="ECO:0000256" key="1">
    <source>
        <dbReference type="SAM" id="SignalP"/>
    </source>
</evidence>
<feature type="signal peptide" evidence="1">
    <location>
        <begin position="1"/>
        <end position="21"/>
    </location>
</feature>
<organism evidence="3 4">
    <name type="scientific">Rubritalea spongiae</name>
    <dbReference type="NCBI Taxonomy" id="430797"/>
    <lineage>
        <taxon>Bacteria</taxon>
        <taxon>Pseudomonadati</taxon>
        <taxon>Verrucomicrobiota</taxon>
        <taxon>Verrucomicrobiia</taxon>
        <taxon>Verrucomicrobiales</taxon>
        <taxon>Rubritaleaceae</taxon>
        <taxon>Rubritalea</taxon>
    </lineage>
</organism>
<sequence length="244" mass="27101">MRSLCIPVILAPLVVAAPKSATPVQPWSEYRVHDVSRPHPVKVSGGKCVCTPAPSDALVIFDGSGTEAFSVKWPVRDGAMVAGKKNTRTKEEFGSCQLHLEWRVPEGREVKDQKGGNSGVFLMGLYEVQVQESHTNVTYADGQAAAIYGQTPPRVNASLPQGEWQSYDIIFHAPEYGEEGMEKPARVTVIHNGVVVQNDTELHGPTVFRKIAKYPKKHPDKAPLMLQWHNDPIEYRNIWVRPLD</sequence>
<feature type="domain" description="3-keto-alpha-glucoside-1,2-lyase/3-keto-2-hydroxy-glucal hydratase" evidence="2">
    <location>
        <begin position="59"/>
        <end position="241"/>
    </location>
</feature>
<dbReference type="Gene3D" id="2.60.120.560">
    <property type="entry name" value="Exo-inulinase, domain 1"/>
    <property type="match status" value="1"/>
</dbReference>
<keyword evidence="4" id="KW-1185">Reference proteome</keyword>